<dbReference type="SMART" id="SM00014">
    <property type="entry name" value="acidPPc"/>
    <property type="match status" value="1"/>
</dbReference>
<evidence type="ECO:0000259" key="2">
    <source>
        <dbReference type="SMART" id="SM00014"/>
    </source>
</evidence>
<feature type="transmembrane region" description="Helical" evidence="1">
    <location>
        <begin position="55"/>
        <end position="75"/>
    </location>
</feature>
<dbReference type="InterPro" id="IPR036938">
    <property type="entry name" value="PAP2/HPO_sf"/>
</dbReference>
<feature type="domain" description="Phosphatidic acid phosphatase type 2/haloperoxidase" evidence="2">
    <location>
        <begin position="79"/>
        <end position="193"/>
    </location>
</feature>
<evidence type="ECO:0000256" key="1">
    <source>
        <dbReference type="SAM" id="Phobius"/>
    </source>
</evidence>
<accession>A0A829ZA60</accession>
<dbReference type="Proteomes" id="UP000490821">
    <property type="component" value="Unassembled WGS sequence"/>
</dbReference>
<feature type="transmembrane region" description="Helical" evidence="1">
    <location>
        <begin position="148"/>
        <end position="166"/>
    </location>
</feature>
<feature type="transmembrane region" description="Helical" evidence="1">
    <location>
        <begin position="12"/>
        <end position="28"/>
    </location>
</feature>
<dbReference type="Pfam" id="PF01569">
    <property type="entry name" value="PAP2"/>
    <property type="match status" value="1"/>
</dbReference>
<dbReference type="GO" id="GO:0008962">
    <property type="term" value="F:phosphatidylglycerophosphatase activity"/>
    <property type="evidence" value="ECO:0007669"/>
    <property type="project" value="UniProtKB-EC"/>
</dbReference>
<keyword evidence="1" id="KW-0812">Transmembrane</keyword>
<feature type="transmembrane region" description="Helical" evidence="1">
    <location>
        <begin position="172"/>
        <end position="193"/>
    </location>
</feature>
<keyword evidence="1" id="KW-1133">Transmembrane helix</keyword>
<dbReference type="CDD" id="cd03392">
    <property type="entry name" value="PAP2_like_2"/>
    <property type="match status" value="1"/>
</dbReference>
<sequence>MGLGLIKNYRKWLFLGPLLLFIFDHYLIQNDIIRPLDMLIYQRLNSLESPVVTKAVIMITQLGSFIGIMGMILCIFIYNKKYALNCLVISILQQIINRVLKFVVKRPRPDVIHLIEETNYSFPSGHAMAISCLYAMIIVYLYRSNFTFRYLLICLCIIVIVVVDLSRVYLGVHYFSDVAGGTLLSLSLVLFFCNNTSFGA</sequence>
<protein>
    <submittedName>
        <fullName evidence="3">Phosphatidylglycerophosphatase B</fullName>
        <ecNumber evidence="3">3.1.3.27</ecNumber>
    </submittedName>
</protein>
<dbReference type="SUPFAM" id="SSF48317">
    <property type="entry name" value="Acid phosphatase/Vanadium-dependent haloperoxidase"/>
    <property type="match status" value="1"/>
</dbReference>
<dbReference type="PANTHER" id="PTHR14969:SF13">
    <property type="entry name" value="AT30094P"/>
    <property type="match status" value="1"/>
</dbReference>
<proteinExistence type="predicted"/>
<dbReference type="InterPro" id="IPR000326">
    <property type="entry name" value="PAP2/HPO"/>
</dbReference>
<dbReference type="PANTHER" id="PTHR14969">
    <property type="entry name" value="SPHINGOSINE-1-PHOSPHATE PHOSPHOHYDROLASE"/>
    <property type="match status" value="1"/>
</dbReference>
<evidence type="ECO:0000313" key="4">
    <source>
        <dbReference type="Proteomes" id="UP000490821"/>
    </source>
</evidence>
<reference evidence="3 4" key="1">
    <citation type="journal article" date="2020" name="Microbiome">
        <title>Single-cell genomics of uncultured bacteria reveals dietary fiber responders in the mouse gut microbiota.</title>
        <authorList>
            <person name="Chijiiwa R."/>
            <person name="Hosokawa M."/>
            <person name="Kogawa M."/>
            <person name="Nishikawa Y."/>
            <person name="Ide K."/>
            <person name="Sakanashi C."/>
            <person name="Takahashi K."/>
            <person name="Takeyama H."/>
        </authorList>
    </citation>
    <scope>NUCLEOTIDE SEQUENCE [LARGE SCALE GENOMIC DNA]</scope>
    <source>
        <strain evidence="3">IMSAGC_017</strain>
    </source>
</reference>
<feature type="transmembrane region" description="Helical" evidence="1">
    <location>
        <begin position="120"/>
        <end position="141"/>
    </location>
</feature>
<keyword evidence="3" id="KW-0378">Hydrolase</keyword>
<dbReference type="Gene3D" id="1.20.144.10">
    <property type="entry name" value="Phosphatidic acid phosphatase type 2/haloperoxidase"/>
    <property type="match status" value="2"/>
</dbReference>
<evidence type="ECO:0000313" key="3">
    <source>
        <dbReference type="EMBL" id="GFI40927.1"/>
    </source>
</evidence>
<dbReference type="AlphaFoldDB" id="A0A829ZA60"/>
<dbReference type="RefSeq" id="WP_172472337.1">
    <property type="nucleotide sequence ID" value="NZ_BLMI01000107.1"/>
</dbReference>
<organism evidence="3 4">
    <name type="scientific">Thomasclavelia cocleata</name>
    <dbReference type="NCBI Taxonomy" id="69824"/>
    <lineage>
        <taxon>Bacteria</taxon>
        <taxon>Bacillati</taxon>
        <taxon>Bacillota</taxon>
        <taxon>Erysipelotrichia</taxon>
        <taxon>Erysipelotrichales</taxon>
        <taxon>Coprobacillaceae</taxon>
        <taxon>Thomasclavelia</taxon>
    </lineage>
</organism>
<dbReference type="EMBL" id="BLMI01000107">
    <property type="protein sequence ID" value="GFI40927.1"/>
    <property type="molecule type" value="Genomic_DNA"/>
</dbReference>
<name>A0A829ZA60_9FIRM</name>
<keyword evidence="1" id="KW-0472">Membrane</keyword>
<gene>
    <name evidence="3" type="primary">pgpB</name>
    <name evidence="3" type="ORF">IMSAGC017_00967</name>
</gene>
<comment type="caution">
    <text evidence="3">The sequence shown here is derived from an EMBL/GenBank/DDBJ whole genome shotgun (WGS) entry which is preliminary data.</text>
</comment>
<dbReference type="EC" id="3.1.3.27" evidence="3"/>